<dbReference type="PANTHER" id="PTHR43384:SF4">
    <property type="entry name" value="CELLULOSE BIOSYNTHESIS PROTEIN BCSQ-RELATED"/>
    <property type="match status" value="1"/>
</dbReference>
<dbReference type="Proteomes" id="UP000027936">
    <property type="component" value="Unassembled WGS sequence"/>
</dbReference>
<dbReference type="InterPro" id="IPR027417">
    <property type="entry name" value="P-loop_NTPase"/>
</dbReference>
<dbReference type="PIRSF" id="PIRSF003092">
    <property type="entry name" value="MinD"/>
    <property type="match status" value="1"/>
</dbReference>
<evidence type="ECO:0000256" key="1">
    <source>
        <dbReference type="ARBA" id="ARBA00022741"/>
    </source>
</evidence>
<dbReference type="GO" id="GO:0016887">
    <property type="term" value="F:ATP hydrolysis activity"/>
    <property type="evidence" value="ECO:0007669"/>
    <property type="project" value="TreeGrafter"/>
</dbReference>
<evidence type="ECO:0000256" key="2">
    <source>
        <dbReference type="ARBA" id="ARBA00022840"/>
    </source>
</evidence>
<sequence>MKDQAEKLRAKIELLQNKAKTKTIAVVSGKGGVGKSNFSLNFALGLSSAGSSVLLFDMDIGMGNIDILMGVTPNYTIVDMFESDLKLTDIIEKGTNNLSYIAAGTGLSKIFKLDNNKFELFITQLEEIIEDFEYIIFDMGAGITEESMQFILSVNELFVIATPEPTSITDAYAVMKYIHLKELDMPFYLIVNRTYSEKQALSTSNRLSNAVKQFLNKDVVTLGDLPDDRVVLKAVSHQMPFLLYAPNSDVSRSMLKIVERYTNQNFDEMKSTSSYSFISKLRRYFIK</sequence>
<dbReference type="InterPro" id="IPR033875">
    <property type="entry name" value="FlhG"/>
</dbReference>
<keyword evidence="2" id="KW-0067">ATP-binding</keyword>
<gene>
    <name evidence="3" type="ORF">M670_00920</name>
</gene>
<reference evidence="3 4" key="1">
    <citation type="submission" date="2014-04" db="EMBL/GenBank/DDBJ databases">
        <title>Draft genome sequence of Bacillus azotoformans MEV2011, a (co-) denitrifying strain unable to grow in the presence of oxygen.</title>
        <authorList>
            <person name="Nielsen M."/>
            <person name="Schreiber L."/>
            <person name="Finster K."/>
            <person name="Schramm A."/>
        </authorList>
    </citation>
    <scope>NUCLEOTIDE SEQUENCE [LARGE SCALE GENOMIC DNA]</scope>
    <source>
        <strain evidence="3 4">MEV2011</strain>
    </source>
</reference>
<dbReference type="GO" id="GO:0051782">
    <property type="term" value="P:negative regulation of cell division"/>
    <property type="evidence" value="ECO:0007669"/>
    <property type="project" value="TreeGrafter"/>
</dbReference>
<accession>A0A072NQX1</accession>
<dbReference type="CDD" id="cd02038">
    <property type="entry name" value="FlhG-like"/>
    <property type="match status" value="1"/>
</dbReference>
<evidence type="ECO:0000313" key="3">
    <source>
        <dbReference type="EMBL" id="KEF39896.1"/>
    </source>
</evidence>
<proteinExistence type="predicted"/>
<name>A0A072NQX1_SCHAZ</name>
<dbReference type="GO" id="GO:0005524">
    <property type="term" value="F:ATP binding"/>
    <property type="evidence" value="ECO:0007669"/>
    <property type="project" value="UniProtKB-KW"/>
</dbReference>
<dbReference type="Gene3D" id="3.40.50.300">
    <property type="entry name" value="P-loop containing nucleotide triphosphate hydrolases"/>
    <property type="match status" value="1"/>
</dbReference>
<comment type="caution">
    <text evidence="3">The sequence shown here is derived from an EMBL/GenBank/DDBJ whole genome shotgun (WGS) entry which is preliminary data.</text>
</comment>
<dbReference type="RefSeq" id="WP_035193635.1">
    <property type="nucleotide sequence ID" value="NZ_JJRY01000002.1"/>
</dbReference>
<dbReference type="InterPro" id="IPR025501">
    <property type="entry name" value="MinD_FleN"/>
</dbReference>
<dbReference type="OrthoDB" id="9816297at2"/>
<dbReference type="EMBL" id="JJRY01000002">
    <property type="protein sequence ID" value="KEF39896.1"/>
    <property type="molecule type" value="Genomic_DNA"/>
</dbReference>
<evidence type="ECO:0000313" key="4">
    <source>
        <dbReference type="Proteomes" id="UP000027936"/>
    </source>
</evidence>
<dbReference type="GO" id="GO:0009898">
    <property type="term" value="C:cytoplasmic side of plasma membrane"/>
    <property type="evidence" value="ECO:0007669"/>
    <property type="project" value="TreeGrafter"/>
</dbReference>
<dbReference type="AlphaFoldDB" id="A0A072NQX1"/>
<dbReference type="InterPro" id="IPR050625">
    <property type="entry name" value="ParA/MinD_ATPase"/>
</dbReference>
<keyword evidence="1" id="KW-0547">Nucleotide-binding</keyword>
<organism evidence="3 4">
    <name type="scientific">Schinkia azotoformans MEV2011</name>
    <dbReference type="NCBI Taxonomy" id="1348973"/>
    <lineage>
        <taxon>Bacteria</taxon>
        <taxon>Bacillati</taxon>
        <taxon>Bacillota</taxon>
        <taxon>Bacilli</taxon>
        <taxon>Bacillales</taxon>
        <taxon>Bacillaceae</taxon>
        <taxon>Calidifontibacillus/Schinkia group</taxon>
        <taxon>Schinkia</taxon>
    </lineage>
</organism>
<dbReference type="Pfam" id="PF10609">
    <property type="entry name" value="ParA"/>
    <property type="match status" value="1"/>
</dbReference>
<dbReference type="PANTHER" id="PTHR43384">
    <property type="entry name" value="SEPTUM SITE-DETERMINING PROTEIN MIND HOMOLOG, CHLOROPLASTIC-RELATED"/>
    <property type="match status" value="1"/>
</dbReference>
<dbReference type="InterPro" id="IPR033756">
    <property type="entry name" value="YlxH/NBP35"/>
</dbReference>
<dbReference type="GO" id="GO:0005829">
    <property type="term" value="C:cytosol"/>
    <property type="evidence" value="ECO:0007669"/>
    <property type="project" value="TreeGrafter"/>
</dbReference>
<dbReference type="PATRIC" id="fig|1348973.3.peg.894"/>
<dbReference type="SUPFAM" id="SSF52540">
    <property type="entry name" value="P-loop containing nucleoside triphosphate hydrolases"/>
    <property type="match status" value="1"/>
</dbReference>
<protein>
    <submittedName>
        <fullName evidence="3">ATPase involved in chromosome partitioning</fullName>
    </submittedName>
</protein>